<dbReference type="AlphaFoldDB" id="A0A2H3CU29"/>
<organism evidence="1 2">
    <name type="scientific">Armillaria gallica</name>
    <name type="common">Bulbous honey fungus</name>
    <name type="synonym">Armillaria bulbosa</name>
    <dbReference type="NCBI Taxonomy" id="47427"/>
    <lineage>
        <taxon>Eukaryota</taxon>
        <taxon>Fungi</taxon>
        <taxon>Dikarya</taxon>
        <taxon>Basidiomycota</taxon>
        <taxon>Agaricomycotina</taxon>
        <taxon>Agaricomycetes</taxon>
        <taxon>Agaricomycetidae</taxon>
        <taxon>Agaricales</taxon>
        <taxon>Marasmiineae</taxon>
        <taxon>Physalacriaceae</taxon>
        <taxon>Armillaria</taxon>
    </lineage>
</organism>
<proteinExistence type="predicted"/>
<name>A0A2H3CU29_ARMGA</name>
<accession>A0A2H3CU29</accession>
<gene>
    <name evidence="1" type="ORF">ARMGADRAFT_531743</name>
</gene>
<dbReference type="EMBL" id="KZ293683">
    <property type="protein sequence ID" value="PBK86579.1"/>
    <property type="molecule type" value="Genomic_DNA"/>
</dbReference>
<evidence type="ECO:0000313" key="2">
    <source>
        <dbReference type="Proteomes" id="UP000217790"/>
    </source>
</evidence>
<sequence>MLQVMPRILKHIIIDFFCCPPYVLLINRYRSSRIASFIGSIGRPDFLHSLMEIYGASCTRTLVWVSMNVISNTTFNDICPYRFIARSQGTSLFGDPYTLSRTGPMKRNSAINLLNCLLHDDTNDTDGFISVLLVDLISLSNRRPAAINN</sequence>
<dbReference type="InParanoid" id="A0A2H3CU29"/>
<evidence type="ECO:0000313" key="1">
    <source>
        <dbReference type="EMBL" id="PBK86579.1"/>
    </source>
</evidence>
<dbReference type="Proteomes" id="UP000217790">
    <property type="component" value="Unassembled WGS sequence"/>
</dbReference>
<reference evidence="2" key="1">
    <citation type="journal article" date="2017" name="Nat. Ecol. Evol.">
        <title>Genome expansion and lineage-specific genetic innovations in the forest pathogenic fungi Armillaria.</title>
        <authorList>
            <person name="Sipos G."/>
            <person name="Prasanna A.N."/>
            <person name="Walter M.C."/>
            <person name="O'Connor E."/>
            <person name="Balint B."/>
            <person name="Krizsan K."/>
            <person name="Kiss B."/>
            <person name="Hess J."/>
            <person name="Varga T."/>
            <person name="Slot J."/>
            <person name="Riley R."/>
            <person name="Boka B."/>
            <person name="Rigling D."/>
            <person name="Barry K."/>
            <person name="Lee J."/>
            <person name="Mihaltcheva S."/>
            <person name="LaButti K."/>
            <person name="Lipzen A."/>
            <person name="Waldron R."/>
            <person name="Moloney N.M."/>
            <person name="Sperisen C."/>
            <person name="Kredics L."/>
            <person name="Vagvoelgyi C."/>
            <person name="Patrignani A."/>
            <person name="Fitzpatrick D."/>
            <person name="Nagy I."/>
            <person name="Doyle S."/>
            <person name="Anderson J.B."/>
            <person name="Grigoriev I.V."/>
            <person name="Gueldener U."/>
            <person name="Muensterkoetter M."/>
            <person name="Nagy L.G."/>
        </authorList>
    </citation>
    <scope>NUCLEOTIDE SEQUENCE [LARGE SCALE GENOMIC DNA]</scope>
    <source>
        <strain evidence="2">Ar21-2</strain>
    </source>
</reference>
<keyword evidence="2" id="KW-1185">Reference proteome</keyword>
<protein>
    <submittedName>
        <fullName evidence="1">Uncharacterized protein</fullName>
    </submittedName>
</protein>